<keyword evidence="2" id="KW-0489">Methyltransferase</keyword>
<dbReference type="PANTHER" id="PTHR44068">
    <property type="entry name" value="ZGC:194242"/>
    <property type="match status" value="1"/>
</dbReference>
<protein>
    <submittedName>
        <fullName evidence="2">Methyltransferase domain protein</fullName>
    </submittedName>
</protein>
<dbReference type="Pfam" id="PF13649">
    <property type="entry name" value="Methyltransf_25"/>
    <property type="match status" value="1"/>
</dbReference>
<dbReference type="InterPro" id="IPR041698">
    <property type="entry name" value="Methyltransf_25"/>
</dbReference>
<organism evidence="2 3">
    <name type="scientific">Streptococcus macacae NCTC 11558</name>
    <dbReference type="NCBI Taxonomy" id="764298"/>
    <lineage>
        <taxon>Bacteria</taxon>
        <taxon>Bacillati</taxon>
        <taxon>Bacillota</taxon>
        <taxon>Bacilli</taxon>
        <taxon>Lactobacillales</taxon>
        <taxon>Streptococcaceae</taxon>
        <taxon>Streptococcus</taxon>
    </lineage>
</organism>
<evidence type="ECO:0000313" key="2">
    <source>
        <dbReference type="EMBL" id="EHJ53083.1"/>
    </source>
</evidence>
<dbReference type="Proteomes" id="UP000003573">
    <property type="component" value="Unassembled WGS sequence"/>
</dbReference>
<dbReference type="STRING" id="764298.STRMA_0350"/>
<dbReference type="InterPro" id="IPR050447">
    <property type="entry name" value="Erg6_SMT_methyltransf"/>
</dbReference>
<reference evidence="2 3" key="1">
    <citation type="journal article" date="2014" name="Int. J. Syst. Evol. Microbiol.">
        <title>Phylogenomics and the dynamic genome evolution of the genus Streptococcus.</title>
        <authorList>
            <consortium name="The Broad Institute Genome Sequencing Platform"/>
            <person name="Richards V.P."/>
            <person name="Palmer S.R."/>
            <person name="Pavinski Bitar P.D."/>
            <person name="Qin X."/>
            <person name="Weinstock G.M."/>
            <person name="Highlander S.K."/>
            <person name="Town C.D."/>
            <person name="Burne R.A."/>
            <person name="Stanhope M.J."/>
        </authorList>
    </citation>
    <scope>NUCLEOTIDE SEQUENCE [LARGE SCALE GENOMIC DNA]</scope>
    <source>
        <strain evidence="2 3">NCTC 11558</strain>
    </source>
</reference>
<accession>G5JYT6</accession>
<proteinExistence type="predicted"/>
<name>G5JYT6_9STRE</name>
<dbReference type="GO" id="GO:0032259">
    <property type="term" value="P:methylation"/>
    <property type="evidence" value="ECO:0007669"/>
    <property type="project" value="UniProtKB-KW"/>
</dbReference>
<dbReference type="CDD" id="cd02440">
    <property type="entry name" value="AdoMet_MTases"/>
    <property type="match status" value="1"/>
</dbReference>
<dbReference type="SUPFAM" id="SSF53335">
    <property type="entry name" value="S-adenosyl-L-methionine-dependent methyltransferases"/>
    <property type="match status" value="1"/>
</dbReference>
<dbReference type="OrthoDB" id="9808140at2"/>
<keyword evidence="3" id="KW-1185">Reference proteome</keyword>
<evidence type="ECO:0000313" key="3">
    <source>
        <dbReference type="Proteomes" id="UP000003573"/>
    </source>
</evidence>
<dbReference type="EMBL" id="AEUW02000001">
    <property type="protein sequence ID" value="EHJ53083.1"/>
    <property type="molecule type" value="Genomic_DNA"/>
</dbReference>
<gene>
    <name evidence="2" type="ORF">STRMA_0350</name>
</gene>
<dbReference type="eggNOG" id="COG2226">
    <property type="taxonomic scope" value="Bacteria"/>
</dbReference>
<comment type="caution">
    <text evidence="2">The sequence shown here is derived from an EMBL/GenBank/DDBJ whole genome shotgun (WGS) entry which is preliminary data.</text>
</comment>
<dbReference type="GO" id="GO:0008168">
    <property type="term" value="F:methyltransferase activity"/>
    <property type="evidence" value="ECO:0007669"/>
    <property type="project" value="UniProtKB-KW"/>
</dbReference>
<dbReference type="AlphaFoldDB" id="G5JYT6"/>
<sequence length="254" mass="28807">MTKKEVGHNFLARLGKKRLRPGGITATAWLINQGQFHKNSKVLEVACNRCATAIDLAKTYGCQIEGVDSDPKVLEKARIYIKEANLDELIHVQQANAMKLPFSDNSFDIIINEAMLTMLKGEAKIKAVKEYLRVLKPGGQLLTHDVSFQNKNVESQLMQLRQTINANVEPLHISDWQQLFKAAGFSNVKSHYGRMTLMSLSGMIKDEGPLGTLKIIYRGLKKENRQQFLNMYRFFNRAKRDLLYIAVCSTKQCS</sequence>
<dbReference type="InterPro" id="IPR029063">
    <property type="entry name" value="SAM-dependent_MTases_sf"/>
</dbReference>
<dbReference type="PANTHER" id="PTHR44068:SF11">
    <property type="entry name" value="GERANYL DIPHOSPHATE 2-C-METHYLTRANSFERASE"/>
    <property type="match status" value="1"/>
</dbReference>
<dbReference type="Gene3D" id="3.40.50.150">
    <property type="entry name" value="Vaccinia Virus protein VP39"/>
    <property type="match status" value="1"/>
</dbReference>
<feature type="domain" description="Methyltransferase" evidence="1">
    <location>
        <begin position="42"/>
        <end position="139"/>
    </location>
</feature>
<evidence type="ECO:0000259" key="1">
    <source>
        <dbReference type="Pfam" id="PF13649"/>
    </source>
</evidence>
<keyword evidence="2" id="KW-0808">Transferase</keyword>
<dbReference type="RefSeq" id="WP_003081893.1">
    <property type="nucleotide sequence ID" value="NZ_AEUW02000001.1"/>
</dbReference>